<sequence>MIGVANVVYGLYQYLSLSSSSKMLSSTFCSLPLTFHIPSTLFSELLHLSPNFNFHFIARNEGNLITVEAIGCIQLKQFKN</sequence>
<accession>A0AAV8X6A7</accession>
<organism evidence="1 2">
    <name type="scientific">Aromia moschata</name>
    <dbReference type="NCBI Taxonomy" id="1265417"/>
    <lineage>
        <taxon>Eukaryota</taxon>
        <taxon>Metazoa</taxon>
        <taxon>Ecdysozoa</taxon>
        <taxon>Arthropoda</taxon>
        <taxon>Hexapoda</taxon>
        <taxon>Insecta</taxon>
        <taxon>Pterygota</taxon>
        <taxon>Neoptera</taxon>
        <taxon>Endopterygota</taxon>
        <taxon>Coleoptera</taxon>
        <taxon>Polyphaga</taxon>
        <taxon>Cucujiformia</taxon>
        <taxon>Chrysomeloidea</taxon>
        <taxon>Cerambycidae</taxon>
        <taxon>Cerambycinae</taxon>
        <taxon>Callichromatini</taxon>
        <taxon>Aromia</taxon>
    </lineage>
</organism>
<comment type="caution">
    <text evidence="1">The sequence shown here is derived from an EMBL/GenBank/DDBJ whole genome shotgun (WGS) entry which is preliminary data.</text>
</comment>
<proteinExistence type="predicted"/>
<name>A0AAV8X6A7_9CUCU</name>
<evidence type="ECO:0000313" key="2">
    <source>
        <dbReference type="Proteomes" id="UP001162162"/>
    </source>
</evidence>
<keyword evidence="2" id="KW-1185">Reference proteome</keyword>
<gene>
    <name evidence="1" type="ORF">NQ318_014535</name>
</gene>
<dbReference type="Proteomes" id="UP001162162">
    <property type="component" value="Unassembled WGS sequence"/>
</dbReference>
<protein>
    <submittedName>
        <fullName evidence="1">Uncharacterized protein</fullName>
    </submittedName>
</protein>
<dbReference type="AlphaFoldDB" id="A0AAV8X6A7"/>
<reference evidence="1" key="1">
    <citation type="journal article" date="2023" name="Insect Mol. Biol.">
        <title>Genome sequencing provides insights into the evolution of gene families encoding plant cell wall-degrading enzymes in longhorned beetles.</title>
        <authorList>
            <person name="Shin N.R."/>
            <person name="Okamura Y."/>
            <person name="Kirsch R."/>
            <person name="Pauchet Y."/>
        </authorList>
    </citation>
    <scope>NUCLEOTIDE SEQUENCE</scope>
    <source>
        <strain evidence="1">AMC_N1</strain>
    </source>
</reference>
<evidence type="ECO:0000313" key="1">
    <source>
        <dbReference type="EMBL" id="KAJ8934053.1"/>
    </source>
</evidence>
<dbReference type="EMBL" id="JAPWTK010001115">
    <property type="protein sequence ID" value="KAJ8934053.1"/>
    <property type="molecule type" value="Genomic_DNA"/>
</dbReference>